<evidence type="ECO:0000313" key="2">
    <source>
        <dbReference type="Proteomes" id="UP000242381"/>
    </source>
</evidence>
<reference evidence="1 2" key="1">
    <citation type="journal article" date="2016" name="Proc. Natl. Acad. Sci. U.S.A.">
        <title>Lipid metabolic changes in an early divergent fungus govern the establishment of a mutualistic symbiosis with endobacteria.</title>
        <authorList>
            <person name="Lastovetsky O.A."/>
            <person name="Gaspar M.L."/>
            <person name="Mondo S.J."/>
            <person name="LaButti K.M."/>
            <person name="Sandor L."/>
            <person name="Grigoriev I.V."/>
            <person name="Henry S.A."/>
            <person name="Pawlowska T.E."/>
        </authorList>
    </citation>
    <scope>NUCLEOTIDE SEQUENCE [LARGE SCALE GENOMIC DNA]</scope>
    <source>
        <strain evidence="1 2">ATCC 11559</strain>
    </source>
</reference>
<dbReference type="AlphaFoldDB" id="A0A1X0RU06"/>
<proteinExistence type="predicted"/>
<organism evidence="1 2">
    <name type="scientific">Rhizopus microsporus</name>
    <dbReference type="NCBI Taxonomy" id="58291"/>
    <lineage>
        <taxon>Eukaryota</taxon>
        <taxon>Fungi</taxon>
        <taxon>Fungi incertae sedis</taxon>
        <taxon>Mucoromycota</taxon>
        <taxon>Mucoromycotina</taxon>
        <taxon>Mucoromycetes</taxon>
        <taxon>Mucorales</taxon>
        <taxon>Mucorineae</taxon>
        <taxon>Rhizopodaceae</taxon>
        <taxon>Rhizopus</taxon>
    </lineage>
</organism>
<protein>
    <submittedName>
        <fullName evidence="1">Uncharacterized protein</fullName>
    </submittedName>
</protein>
<name>A0A1X0RU06_RHIZD</name>
<feature type="non-terminal residue" evidence="1">
    <location>
        <position position="1"/>
    </location>
</feature>
<evidence type="ECO:0000313" key="1">
    <source>
        <dbReference type="EMBL" id="ORE15516.1"/>
    </source>
</evidence>
<accession>A0A1X0RU06</accession>
<dbReference type="Proteomes" id="UP000242381">
    <property type="component" value="Unassembled WGS sequence"/>
</dbReference>
<gene>
    <name evidence="1" type="ORF">BCV71DRAFT_32263</name>
</gene>
<sequence length="104" mass="12149">FHKKPYFILWYSYDLEVKRFIQDGLFKLGKSLIGDNPSQSLIFVSIDAHSYIQNNIFTANEIEEIINYKKATQHRLLEDLKQYINTFNCSSAVDIRKALTKSQA</sequence>
<dbReference type="EMBL" id="KV921420">
    <property type="protein sequence ID" value="ORE15516.1"/>
    <property type="molecule type" value="Genomic_DNA"/>
</dbReference>